<dbReference type="EMBL" id="LIAE01010512">
    <property type="protein sequence ID" value="PAV59629.1"/>
    <property type="molecule type" value="Genomic_DNA"/>
</dbReference>
<evidence type="ECO:0000256" key="2">
    <source>
        <dbReference type="SAM" id="SignalP"/>
    </source>
</evidence>
<sequence length="288" mass="31717">MLLETVLLATLLAFTQAQPHGRNGDDTISKNGMRFVNKVTIRAGFGPVFPPFMQNMTSDQIRGYFDIIQNNNISMNQQTQELNDWASQNDVSTQMTQYLQAQQNVQNELFQNASAVMQQLPSLFSQYQQIVNNNDITFDQQDQQLRDFVDQNPMAASVIAYLMTLEQLMNAPDLWKKELGTDGMDYDYYGGMGGPPSNGPGMNRPGMNGRGPPGGGNQFNGPPYMGPGPMMDGGPDQRGPQNGAGMNGNGPNTFLYSTQNPNTGMMYNGMSDGQYPSSTTPSYEDYST</sequence>
<evidence type="ECO:0000313" key="4">
    <source>
        <dbReference type="EMBL" id="PAV59629.1"/>
    </source>
</evidence>
<proteinExistence type="predicted"/>
<dbReference type="InterPro" id="IPR003677">
    <property type="entry name" value="ANIS5_cation-bd"/>
</dbReference>
<dbReference type="Pfam" id="PF02520">
    <property type="entry name" value="ANIS5_cation-bd"/>
    <property type="match status" value="1"/>
</dbReference>
<name>A0A2A2JDG4_9BILA</name>
<gene>
    <name evidence="4" type="ORF">WR25_08213</name>
</gene>
<dbReference type="Proteomes" id="UP000218231">
    <property type="component" value="Unassembled WGS sequence"/>
</dbReference>
<feature type="chain" id="PRO_5012381059" description="SXP/RAL-2 family protein Ani s 5-like cation-binding domain-containing protein" evidence="2">
    <location>
        <begin position="18"/>
        <end position="288"/>
    </location>
</feature>
<dbReference type="InterPro" id="IPR052823">
    <property type="entry name" value="SXP/RAL-2_related"/>
</dbReference>
<keyword evidence="5" id="KW-1185">Reference proteome</keyword>
<feature type="domain" description="SXP/RAL-2 family protein Ani s 5-like cation-binding" evidence="3">
    <location>
        <begin position="62"/>
        <end position="163"/>
    </location>
</feature>
<feature type="compositionally biased region" description="Polar residues" evidence="1">
    <location>
        <begin position="274"/>
        <end position="288"/>
    </location>
</feature>
<keyword evidence="2" id="KW-0732">Signal</keyword>
<dbReference type="OrthoDB" id="5845888at2759"/>
<dbReference type="STRING" id="2018661.A0A2A2JDG4"/>
<feature type="compositionally biased region" description="Low complexity" evidence="1">
    <location>
        <begin position="219"/>
        <end position="240"/>
    </location>
</feature>
<feature type="region of interest" description="Disordered" evidence="1">
    <location>
        <begin position="197"/>
        <end position="288"/>
    </location>
</feature>
<dbReference type="AlphaFoldDB" id="A0A2A2JDG4"/>
<feature type="compositionally biased region" description="Polar residues" evidence="1">
    <location>
        <begin position="249"/>
        <end position="265"/>
    </location>
</feature>
<feature type="signal peptide" evidence="2">
    <location>
        <begin position="1"/>
        <end position="17"/>
    </location>
</feature>
<dbReference type="PANTHER" id="PTHR21593">
    <property type="entry name" value="PRION-LIKE- Q/N-RICH -DOMAIN-BEARING PROTEIN PROTEIN"/>
    <property type="match status" value="1"/>
</dbReference>
<protein>
    <recommendedName>
        <fullName evidence="3">SXP/RAL-2 family protein Ani s 5-like cation-binding domain-containing protein</fullName>
    </recommendedName>
</protein>
<feature type="compositionally biased region" description="Gly residues" evidence="1">
    <location>
        <begin position="208"/>
        <end position="218"/>
    </location>
</feature>
<dbReference type="PANTHER" id="PTHR21593:SF41">
    <property type="entry name" value="SXP_RAL-2 FAMILY PROTEIN ANI S 5-LIKE CATION-BINDING DOMAIN-CONTAINING PROTEIN"/>
    <property type="match status" value="1"/>
</dbReference>
<organism evidence="4 5">
    <name type="scientific">Diploscapter pachys</name>
    <dbReference type="NCBI Taxonomy" id="2018661"/>
    <lineage>
        <taxon>Eukaryota</taxon>
        <taxon>Metazoa</taxon>
        <taxon>Ecdysozoa</taxon>
        <taxon>Nematoda</taxon>
        <taxon>Chromadorea</taxon>
        <taxon>Rhabditida</taxon>
        <taxon>Rhabditina</taxon>
        <taxon>Rhabditomorpha</taxon>
        <taxon>Rhabditoidea</taxon>
        <taxon>Rhabditidae</taxon>
        <taxon>Diploscapter</taxon>
    </lineage>
</organism>
<evidence type="ECO:0000256" key="1">
    <source>
        <dbReference type="SAM" id="MobiDB-lite"/>
    </source>
</evidence>
<comment type="caution">
    <text evidence="4">The sequence shown here is derived from an EMBL/GenBank/DDBJ whole genome shotgun (WGS) entry which is preliminary data.</text>
</comment>
<accession>A0A2A2JDG4</accession>
<evidence type="ECO:0000259" key="3">
    <source>
        <dbReference type="Pfam" id="PF02520"/>
    </source>
</evidence>
<evidence type="ECO:0000313" key="5">
    <source>
        <dbReference type="Proteomes" id="UP000218231"/>
    </source>
</evidence>
<reference evidence="4 5" key="1">
    <citation type="journal article" date="2017" name="Curr. Biol.">
        <title>Genome architecture and evolution of a unichromosomal asexual nematode.</title>
        <authorList>
            <person name="Fradin H."/>
            <person name="Zegar C."/>
            <person name="Gutwein M."/>
            <person name="Lucas J."/>
            <person name="Kovtun M."/>
            <person name="Corcoran D."/>
            <person name="Baugh L.R."/>
            <person name="Kiontke K."/>
            <person name="Gunsalus K."/>
            <person name="Fitch D.H."/>
            <person name="Piano F."/>
        </authorList>
    </citation>
    <scope>NUCLEOTIDE SEQUENCE [LARGE SCALE GENOMIC DNA]</scope>
    <source>
        <strain evidence="4">PF1309</strain>
    </source>
</reference>